<proteinExistence type="predicted"/>
<organism evidence="2 3">
    <name type="scientific">Ambispora leptoticha</name>
    <dbReference type="NCBI Taxonomy" id="144679"/>
    <lineage>
        <taxon>Eukaryota</taxon>
        <taxon>Fungi</taxon>
        <taxon>Fungi incertae sedis</taxon>
        <taxon>Mucoromycota</taxon>
        <taxon>Glomeromycotina</taxon>
        <taxon>Glomeromycetes</taxon>
        <taxon>Archaeosporales</taxon>
        <taxon>Ambisporaceae</taxon>
        <taxon>Ambispora</taxon>
    </lineage>
</organism>
<sequence>SEQQERLQQNQQKLEKLKGVVEGDKLNTQNSEQNNSNDNFPKSLILGGTILLAIGGLLT</sequence>
<feature type="compositionally biased region" description="Low complexity" evidence="1">
    <location>
        <begin position="1"/>
        <end position="12"/>
    </location>
</feature>
<comment type="caution">
    <text evidence="2">The sequence shown here is derived from an EMBL/GenBank/DDBJ whole genome shotgun (WGS) entry which is preliminary data.</text>
</comment>
<keyword evidence="3" id="KW-1185">Reference proteome</keyword>
<name>A0A9N9N858_9GLOM</name>
<evidence type="ECO:0000313" key="2">
    <source>
        <dbReference type="EMBL" id="CAG8711448.1"/>
    </source>
</evidence>
<dbReference type="Proteomes" id="UP000789508">
    <property type="component" value="Unassembled WGS sequence"/>
</dbReference>
<feature type="compositionally biased region" description="Basic and acidic residues" evidence="1">
    <location>
        <begin position="13"/>
        <end position="25"/>
    </location>
</feature>
<feature type="non-terminal residue" evidence="2">
    <location>
        <position position="59"/>
    </location>
</feature>
<evidence type="ECO:0000256" key="1">
    <source>
        <dbReference type="SAM" id="MobiDB-lite"/>
    </source>
</evidence>
<gene>
    <name evidence="2" type="ORF">ALEPTO_LOCUS11923</name>
</gene>
<dbReference type="AlphaFoldDB" id="A0A9N9N858"/>
<dbReference type="EMBL" id="CAJVPS010022687">
    <property type="protein sequence ID" value="CAG8711448.1"/>
    <property type="molecule type" value="Genomic_DNA"/>
</dbReference>
<accession>A0A9N9N858</accession>
<feature type="compositionally biased region" description="Polar residues" evidence="1">
    <location>
        <begin position="26"/>
        <end position="40"/>
    </location>
</feature>
<protein>
    <submittedName>
        <fullName evidence="2">13711_t:CDS:1</fullName>
    </submittedName>
</protein>
<evidence type="ECO:0000313" key="3">
    <source>
        <dbReference type="Proteomes" id="UP000789508"/>
    </source>
</evidence>
<reference evidence="2" key="1">
    <citation type="submission" date="2021-06" db="EMBL/GenBank/DDBJ databases">
        <authorList>
            <person name="Kallberg Y."/>
            <person name="Tangrot J."/>
            <person name="Rosling A."/>
        </authorList>
    </citation>
    <scope>NUCLEOTIDE SEQUENCE</scope>
    <source>
        <strain evidence="2">FL130A</strain>
    </source>
</reference>
<feature type="non-terminal residue" evidence="2">
    <location>
        <position position="1"/>
    </location>
</feature>
<feature type="region of interest" description="Disordered" evidence="1">
    <location>
        <begin position="1"/>
        <end position="40"/>
    </location>
</feature>